<evidence type="ECO:0000313" key="1">
    <source>
        <dbReference type="EMBL" id="CAB4152615.1"/>
    </source>
</evidence>
<proteinExistence type="predicted"/>
<reference evidence="1" key="1">
    <citation type="submission" date="2020-04" db="EMBL/GenBank/DDBJ databases">
        <authorList>
            <person name="Chiriac C."/>
            <person name="Salcher M."/>
            <person name="Ghai R."/>
            <person name="Kavagutti S V."/>
        </authorList>
    </citation>
    <scope>NUCLEOTIDE SEQUENCE</scope>
</reference>
<dbReference type="EMBL" id="LR796581">
    <property type="protein sequence ID" value="CAB4152615.1"/>
    <property type="molecule type" value="Genomic_DNA"/>
</dbReference>
<gene>
    <name evidence="1" type="ORF">UFOVP607_23</name>
</gene>
<accession>A0A6J5MZC5</accession>
<protein>
    <submittedName>
        <fullName evidence="1">Uncharacterized protein</fullName>
    </submittedName>
</protein>
<organism evidence="1">
    <name type="scientific">uncultured Caudovirales phage</name>
    <dbReference type="NCBI Taxonomy" id="2100421"/>
    <lineage>
        <taxon>Viruses</taxon>
        <taxon>Duplodnaviria</taxon>
        <taxon>Heunggongvirae</taxon>
        <taxon>Uroviricota</taxon>
        <taxon>Caudoviricetes</taxon>
        <taxon>Peduoviridae</taxon>
        <taxon>Maltschvirus</taxon>
        <taxon>Maltschvirus maltsch</taxon>
    </lineage>
</organism>
<name>A0A6J5MZC5_9CAUD</name>
<sequence>MNDEQLIKWAITDHAKSAAELGRMYKLSDARISNWVRAKKLPSGWREYFSAQYDKTAGVKP</sequence>